<dbReference type="KEGG" id="abac:LuPra_03358"/>
<evidence type="ECO:0000313" key="5">
    <source>
        <dbReference type="Proteomes" id="UP000076079"/>
    </source>
</evidence>
<evidence type="ECO:0000259" key="3">
    <source>
        <dbReference type="Pfam" id="PF01068"/>
    </source>
</evidence>
<dbReference type="InterPro" id="IPR050191">
    <property type="entry name" value="ATP-dep_DNA_ligase"/>
</dbReference>
<evidence type="ECO:0000256" key="1">
    <source>
        <dbReference type="ARBA" id="ARBA00007572"/>
    </source>
</evidence>
<dbReference type="InterPro" id="IPR012310">
    <property type="entry name" value="DNA_ligase_ATP-dep_cent"/>
</dbReference>
<dbReference type="GO" id="GO:0006281">
    <property type="term" value="P:DNA repair"/>
    <property type="evidence" value="ECO:0007669"/>
    <property type="project" value="InterPro"/>
</dbReference>
<sequence>MVNPASLQAIAPIRVPVPVRGRAYVHELKFDGFRGVVCIGDDEPVVYSKRGHPFARFAQLGREVAAALAGRTAILDGEIVCLDANGRPDFAALMSRRGTPVYAAFDLMALDGQDLRALPLLERKRRLRRLVRHDGPALRYVPHVRCDGADFFRAACALDLEGIVSKPADSPYVCAPSPWRKTLNPTYSQKSEARFELFTRPRRLAVGASPAAR</sequence>
<dbReference type="GO" id="GO:0005524">
    <property type="term" value="F:ATP binding"/>
    <property type="evidence" value="ECO:0007669"/>
    <property type="project" value="InterPro"/>
</dbReference>
<proteinExistence type="inferred from homology"/>
<dbReference type="GO" id="GO:0003910">
    <property type="term" value="F:DNA ligase (ATP) activity"/>
    <property type="evidence" value="ECO:0007669"/>
    <property type="project" value="InterPro"/>
</dbReference>
<dbReference type="AlphaFoldDB" id="A0A143PPS2"/>
<dbReference type="RefSeq" id="WP_110171804.1">
    <property type="nucleotide sequence ID" value="NZ_CP015136.1"/>
</dbReference>
<keyword evidence="5" id="KW-1185">Reference proteome</keyword>
<keyword evidence="2 4" id="KW-0436">Ligase</keyword>
<comment type="similarity">
    <text evidence="1">Belongs to the ATP-dependent DNA ligase family.</text>
</comment>
<dbReference type="OrthoDB" id="9802472at2"/>
<gene>
    <name evidence="4" type="ORF">LuPra_03358</name>
</gene>
<dbReference type="GO" id="GO:0006310">
    <property type="term" value="P:DNA recombination"/>
    <property type="evidence" value="ECO:0007669"/>
    <property type="project" value="InterPro"/>
</dbReference>
<dbReference type="PROSITE" id="PS00697">
    <property type="entry name" value="DNA_LIGASE_A1"/>
    <property type="match status" value="1"/>
</dbReference>
<dbReference type="Pfam" id="PF01068">
    <property type="entry name" value="DNA_ligase_A_M"/>
    <property type="match status" value="1"/>
</dbReference>
<dbReference type="STRING" id="1855912.LuPra_03358"/>
<evidence type="ECO:0000313" key="4">
    <source>
        <dbReference type="EMBL" id="AMY10130.1"/>
    </source>
</evidence>
<evidence type="ECO:0000256" key="2">
    <source>
        <dbReference type="ARBA" id="ARBA00022598"/>
    </source>
</evidence>
<dbReference type="PANTHER" id="PTHR45674">
    <property type="entry name" value="DNA LIGASE 1/3 FAMILY MEMBER"/>
    <property type="match status" value="1"/>
</dbReference>
<dbReference type="SUPFAM" id="SSF56091">
    <property type="entry name" value="DNA ligase/mRNA capping enzyme, catalytic domain"/>
    <property type="match status" value="1"/>
</dbReference>
<reference evidence="5" key="2">
    <citation type="submission" date="2016-04" db="EMBL/GenBank/DDBJ databases">
        <title>First Complete Genome Sequence of a Subdivision 6 Acidobacterium.</title>
        <authorList>
            <person name="Huang S."/>
            <person name="Vieira S."/>
            <person name="Bunk B."/>
            <person name="Riedel T."/>
            <person name="Sproeer C."/>
            <person name="Overmann J."/>
        </authorList>
    </citation>
    <scope>NUCLEOTIDE SEQUENCE [LARGE SCALE GENOMIC DNA]</scope>
    <source>
        <strain evidence="5">DSM 100886 HEG_-6_39</strain>
    </source>
</reference>
<dbReference type="Proteomes" id="UP000076079">
    <property type="component" value="Chromosome"/>
</dbReference>
<dbReference type="InterPro" id="IPR016059">
    <property type="entry name" value="DNA_ligase_ATP-dep_CS"/>
</dbReference>
<dbReference type="Gene3D" id="3.30.1490.70">
    <property type="match status" value="1"/>
</dbReference>
<name>A0A143PPS2_LUTPR</name>
<dbReference type="Gene3D" id="3.30.470.30">
    <property type="entry name" value="DNA ligase/mRNA capping enzyme"/>
    <property type="match status" value="1"/>
</dbReference>
<organism evidence="4 5">
    <name type="scientific">Luteitalea pratensis</name>
    <dbReference type="NCBI Taxonomy" id="1855912"/>
    <lineage>
        <taxon>Bacteria</taxon>
        <taxon>Pseudomonadati</taxon>
        <taxon>Acidobacteriota</taxon>
        <taxon>Vicinamibacteria</taxon>
        <taxon>Vicinamibacterales</taxon>
        <taxon>Vicinamibacteraceae</taxon>
        <taxon>Luteitalea</taxon>
    </lineage>
</organism>
<feature type="domain" description="ATP-dependent DNA ligase family profile" evidence="3">
    <location>
        <begin position="21"/>
        <end position="175"/>
    </location>
</feature>
<dbReference type="EMBL" id="CP015136">
    <property type="protein sequence ID" value="AMY10130.1"/>
    <property type="molecule type" value="Genomic_DNA"/>
</dbReference>
<dbReference type="PANTHER" id="PTHR45674:SF4">
    <property type="entry name" value="DNA LIGASE 1"/>
    <property type="match status" value="1"/>
</dbReference>
<protein>
    <submittedName>
        <fullName evidence="4">DNA ligase-like protein</fullName>
    </submittedName>
</protein>
<accession>A0A143PPS2</accession>
<reference evidence="4 5" key="1">
    <citation type="journal article" date="2016" name="Genome Announc.">
        <title>First Complete Genome Sequence of a Subdivision 6 Acidobacterium Strain.</title>
        <authorList>
            <person name="Huang S."/>
            <person name="Vieira S."/>
            <person name="Bunk B."/>
            <person name="Riedel T."/>
            <person name="Sproer C."/>
            <person name="Overmann J."/>
        </authorList>
    </citation>
    <scope>NUCLEOTIDE SEQUENCE [LARGE SCALE GENOMIC DNA]</scope>
    <source>
        <strain evidence="5">DSM 100886 HEG_-6_39</strain>
    </source>
</reference>